<comment type="caution">
    <text evidence="7">The sequence shown here is derived from an EMBL/GenBank/DDBJ whole genome shotgun (WGS) entry which is preliminary data.</text>
</comment>
<keyword evidence="8" id="KW-1185">Reference proteome</keyword>
<dbReference type="Pfam" id="PF00155">
    <property type="entry name" value="Aminotran_1_2"/>
    <property type="match status" value="1"/>
</dbReference>
<comment type="similarity">
    <text evidence="1">In the C-terminal section; belongs to the class-I pyridoxal-phosphate-dependent aminotransferase family.</text>
</comment>
<dbReference type="CDD" id="cd07377">
    <property type="entry name" value="WHTH_GntR"/>
    <property type="match status" value="1"/>
</dbReference>
<evidence type="ECO:0000259" key="6">
    <source>
        <dbReference type="PROSITE" id="PS50949"/>
    </source>
</evidence>
<protein>
    <submittedName>
        <fullName evidence="7">DNA-binding transcriptional MocR family regulator</fullName>
    </submittedName>
</protein>
<dbReference type="Gene3D" id="3.40.640.10">
    <property type="entry name" value="Type I PLP-dependent aspartate aminotransferase-like (Major domain)"/>
    <property type="match status" value="1"/>
</dbReference>
<dbReference type="GO" id="GO:0003677">
    <property type="term" value="F:DNA binding"/>
    <property type="evidence" value="ECO:0007669"/>
    <property type="project" value="UniProtKB-KW"/>
</dbReference>
<dbReference type="InterPro" id="IPR004839">
    <property type="entry name" value="Aminotransferase_I/II_large"/>
</dbReference>
<proteinExistence type="inferred from homology"/>
<evidence type="ECO:0000313" key="8">
    <source>
        <dbReference type="Proteomes" id="UP000559182"/>
    </source>
</evidence>
<dbReference type="PANTHER" id="PTHR46577">
    <property type="entry name" value="HTH-TYPE TRANSCRIPTIONAL REGULATORY PROTEIN GABR"/>
    <property type="match status" value="1"/>
</dbReference>
<keyword evidence="2" id="KW-0663">Pyridoxal phosphate</keyword>
<dbReference type="SMART" id="SM00345">
    <property type="entry name" value="HTH_GNTR"/>
    <property type="match status" value="1"/>
</dbReference>
<dbReference type="InterPro" id="IPR000524">
    <property type="entry name" value="Tscrpt_reg_HTH_GntR"/>
</dbReference>
<dbReference type="SUPFAM" id="SSF46785">
    <property type="entry name" value="Winged helix' DNA-binding domain"/>
    <property type="match status" value="1"/>
</dbReference>
<evidence type="ECO:0000256" key="4">
    <source>
        <dbReference type="ARBA" id="ARBA00023125"/>
    </source>
</evidence>
<dbReference type="SUPFAM" id="SSF53383">
    <property type="entry name" value="PLP-dependent transferases"/>
    <property type="match status" value="1"/>
</dbReference>
<dbReference type="PROSITE" id="PS50949">
    <property type="entry name" value="HTH_GNTR"/>
    <property type="match status" value="1"/>
</dbReference>
<evidence type="ECO:0000256" key="2">
    <source>
        <dbReference type="ARBA" id="ARBA00022898"/>
    </source>
</evidence>
<accession>A0A839N7T5</accession>
<dbReference type="GO" id="GO:0030170">
    <property type="term" value="F:pyridoxal phosphate binding"/>
    <property type="evidence" value="ECO:0007669"/>
    <property type="project" value="InterPro"/>
</dbReference>
<dbReference type="EMBL" id="JACHVQ010000001">
    <property type="protein sequence ID" value="MBB2892213.1"/>
    <property type="molecule type" value="Genomic_DNA"/>
</dbReference>
<dbReference type="InterPro" id="IPR015421">
    <property type="entry name" value="PyrdxlP-dep_Trfase_major"/>
</dbReference>
<dbReference type="CDD" id="cd00609">
    <property type="entry name" value="AAT_like"/>
    <property type="match status" value="1"/>
</dbReference>
<evidence type="ECO:0000256" key="3">
    <source>
        <dbReference type="ARBA" id="ARBA00023015"/>
    </source>
</evidence>
<dbReference type="AlphaFoldDB" id="A0A839N7T5"/>
<evidence type="ECO:0000256" key="5">
    <source>
        <dbReference type="ARBA" id="ARBA00023163"/>
    </source>
</evidence>
<dbReference type="PANTHER" id="PTHR46577:SF1">
    <property type="entry name" value="HTH-TYPE TRANSCRIPTIONAL REGULATORY PROTEIN GABR"/>
    <property type="match status" value="1"/>
</dbReference>
<evidence type="ECO:0000256" key="1">
    <source>
        <dbReference type="ARBA" id="ARBA00005384"/>
    </source>
</evidence>
<dbReference type="Gene3D" id="1.10.10.10">
    <property type="entry name" value="Winged helix-like DNA-binding domain superfamily/Winged helix DNA-binding domain"/>
    <property type="match status" value="1"/>
</dbReference>
<keyword evidence="5" id="KW-0804">Transcription</keyword>
<dbReference type="InterPro" id="IPR036388">
    <property type="entry name" value="WH-like_DNA-bd_sf"/>
</dbReference>
<keyword evidence="3" id="KW-0805">Transcription regulation</keyword>
<dbReference type="Proteomes" id="UP000559182">
    <property type="component" value="Unassembled WGS sequence"/>
</dbReference>
<evidence type="ECO:0000313" key="7">
    <source>
        <dbReference type="EMBL" id="MBB2892213.1"/>
    </source>
</evidence>
<dbReference type="PRINTS" id="PR00035">
    <property type="entry name" value="HTHGNTR"/>
</dbReference>
<name>A0A839N7T5_9MICO</name>
<feature type="domain" description="HTH gntR-type" evidence="6">
    <location>
        <begin position="21"/>
        <end position="89"/>
    </location>
</feature>
<dbReference type="InterPro" id="IPR051446">
    <property type="entry name" value="HTH_trans_reg/aminotransferase"/>
</dbReference>
<sequence length="476" mass="50201">MESRVSARRLAVLLGPRGGGVPAYSWLADGIRQLVADGRLLHGTRLPSERELLGELGVSRTTVTRAYGVLRERGYASAVQGSGTVVQVPGGPVAGGGEPLELASLQPTADGVVDLTCAAPAATPGLNRAYERAVQRMPSFIAGAGYFPLGVPELREAIAQRYVDRGVPTDPDQIIVTTGALAGLAAVFRAVLHRADPAIVESPAYPNSVRALDHSGARVVGAPLVTDDLDGVAGVIRRAGARMMLAMPDFHNPTGAVWSDEQRARVAAMWRAGGVTGVVDETMADTWLDRPIEARPMAAYAPGCITVGSAAKTFWAGLRIGWVRAPHALVGAIARARLSMDLGAPVLEQLAVGQLLRTQGGLSDESRRGLTDSRHALLGLADRCPGWRVEVPTGGLSLWWHLPGDSSTALVAAAERRGVLLAPGSLFAVDGRGLERWIRTPYALDEMTLRRAADAIADAWADVAHLPRGSETLRQA</sequence>
<dbReference type="InterPro" id="IPR015424">
    <property type="entry name" value="PyrdxlP-dep_Trfase"/>
</dbReference>
<dbReference type="InterPro" id="IPR036390">
    <property type="entry name" value="WH_DNA-bd_sf"/>
</dbReference>
<dbReference type="GO" id="GO:0003700">
    <property type="term" value="F:DNA-binding transcription factor activity"/>
    <property type="evidence" value="ECO:0007669"/>
    <property type="project" value="InterPro"/>
</dbReference>
<reference evidence="7 8" key="1">
    <citation type="submission" date="2020-08" db="EMBL/GenBank/DDBJ databases">
        <title>Sequencing the genomes of 1000 actinobacteria strains.</title>
        <authorList>
            <person name="Klenk H.-P."/>
        </authorList>
    </citation>
    <scope>NUCLEOTIDE SEQUENCE [LARGE SCALE GENOMIC DNA]</scope>
    <source>
        <strain evidence="7 8">DSM 105369</strain>
    </source>
</reference>
<gene>
    <name evidence="7" type="ORF">FHU39_002197</name>
</gene>
<organism evidence="7 8">
    <name type="scientific">Flexivirga oryzae</name>
    <dbReference type="NCBI Taxonomy" id="1794944"/>
    <lineage>
        <taxon>Bacteria</taxon>
        <taxon>Bacillati</taxon>
        <taxon>Actinomycetota</taxon>
        <taxon>Actinomycetes</taxon>
        <taxon>Micrococcales</taxon>
        <taxon>Dermacoccaceae</taxon>
        <taxon>Flexivirga</taxon>
    </lineage>
</organism>
<dbReference type="RefSeq" id="WP_183320359.1">
    <property type="nucleotide sequence ID" value="NZ_JACHVQ010000001.1"/>
</dbReference>
<dbReference type="Pfam" id="PF00392">
    <property type="entry name" value="GntR"/>
    <property type="match status" value="1"/>
</dbReference>
<keyword evidence="4 7" id="KW-0238">DNA-binding</keyword>